<protein>
    <submittedName>
        <fullName evidence="1">Uncharacterized protein</fullName>
    </submittedName>
</protein>
<sequence length="164" mass="18241">MASREISFTQFLCVMEKVHDPQLIACPICLTLHLPTHAQRPRPTPFFPPLLSGQRFEQEIEHNGPCGTGRHLWPMINKNWLAYNEHSLSWQHRSEHQITLNCGPNPPMSLPLDAASIRSSAAQLLPASGQARLTLLILVLTTWAYLCEAASYASVGRDVAAHAL</sequence>
<name>A0ABR1SR97_9PEZI</name>
<evidence type="ECO:0000313" key="1">
    <source>
        <dbReference type="EMBL" id="KAK8036245.1"/>
    </source>
</evidence>
<keyword evidence="2" id="KW-1185">Reference proteome</keyword>
<dbReference type="EMBL" id="JAQQWK010000008">
    <property type="protein sequence ID" value="KAK8036245.1"/>
    <property type="molecule type" value="Genomic_DNA"/>
</dbReference>
<gene>
    <name evidence="1" type="ORF">PG993_008859</name>
</gene>
<comment type="caution">
    <text evidence="1">The sequence shown here is derived from an EMBL/GenBank/DDBJ whole genome shotgun (WGS) entry which is preliminary data.</text>
</comment>
<evidence type="ECO:0000313" key="2">
    <source>
        <dbReference type="Proteomes" id="UP001444661"/>
    </source>
</evidence>
<organism evidence="1 2">
    <name type="scientific">Apiospora rasikravindrae</name>
    <dbReference type="NCBI Taxonomy" id="990691"/>
    <lineage>
        <taxon>Eukaryota</taxon>
        <taxon>Fungi</taxon>
        <taxon>Dikarya</taxon>
        <taxon>Ascomycota</taxon>
        <taxon>Pezizomycotina</taxon>
        <taxon>Sordariomycetes</taxon>
        <taxon>Xylariomycetidae</taxon>
        <taxon>Amphisphaeriales</taxon>
        <taxon>Apiosporaceae</taxon>
        <taxon>Apiospora</taxon>
    </lineage>
</organism>
<accession>A0ABR1SR97</accession>
<dbReference type="Proteomes" id="UP001444661">
    <property type="component" value="Unassembled WGS sequence"/>
</dbReference>
<reference evidence="1 2" key="1">
    <citation type="submission" date="2023-01" db="EMBL/GenBank/DDBJ databases">
        <title>Analysis of 21 Apiospora genomes using comparative genomics revels a genus with tremendous synthesis potential of carbohydrate active enzymes and secondary metabolites.</title>
        <authorList>
            <person name="Sorensen T."/>
        </authorList>
    </citation>
    <scope>NUCLEOTIDE SEQUENCE [LARGE SCALE GENOMIC DNA]</scope>
    <source>
        <strain evidence="1 2">CBS 33761</strain>
    </source>
</reference>
<proteinExistence type="predicted"/>